<gene>
    <name evidence="2" type="ORF">FPE_LOCUS15244</name>
</gene>
<keyword evidence="3" id="KW-1185">Reference proteome</keyword>
<proteinExistence type="predicted"/>
<protein>
    <recommendedName>
        <fullName evidence="1">Zinc knuckle CX2CX4HX4C domain-containing protein</fullName>
    </recommendedName>
</protein>
<dbReference type="Proteomes" id="UP000834106">
    <property type="component" value="Chromosome 9"/>
</dbReference>
<organism evidence="2 3">
    <name type="scientific">Fraxinus pennsylvanica</name>
    <dbReference type="NCBI Taxonomy" id="56036"/>
    <lineage>
        <taxon>Eukaryota</taxon>
        <taxon>Viridiplantae</taxon>
        <taxon>Streptophyta</taxon>
        <taxon>Embryophyta</taxon>
        <taxon>Tracheophyta</taxon>
        <taxon>Spermatophyta</taxon>
        <taxon>Magnoliopsida</taxon>
        <taxon>eudicotyledons</taxon>
        <taxon>Gunneridae</taxon>
        <taxon>Pentapetalae</taxon>
        <taxon>asterids</taxon>
        <taxon>lamiids</taxon>
        <taxon>Lamiales</taxon>
        <taxon>Oleaceae</taxon>
        <taxon>Oleeae</taxon>
        <taxon>Fraxinus</taxon>
    </lineage>
</organism>
<evidence type="ECO:0000259" key="1">
    <source>
        <dbReference type="Pfam" id="PF14392"/>
    </source>
</evidence>
<evidence type="ECO:0000313" key="2">
    <source>
        <dbReference type="EMBL" id="CAI9767814.1"/>
    </source>
</evidence>
<feature type="domain" description="Zinc knuckle CX2CX4HX4C" evidence="1">
    <location>
        <begin position="178"/>
        <end position="222"/>
    </location>
</feature>
<name>A0AAD2DVT3_9LAMI</name>
<dbReference type="EMBL" id="OU503044">
    <property type="protein sequence ID" value="CAI9767814.1"/>
    <property type="molecule type" value="Genomic_DNA"/>
</dbReference>
<sequence>MEKDLSILYDRLKLTDEEKQEVEVGKEEILLSLEKSTQCIAFSVISDRKVNRGALKTTMLKAWQVERKAVIKDVGRNKFSIELKRVDDKKRIINGRPLSFDKQLICVQDCEKAISIKDISFNEEAFWIQCHDLPFAGMNQKTGNEIGSLLGKVLIVDMDSSGVSVGEFLRIKVLINISKPISRGRFLNIGGTKHWIPFKYERLPNFCYHCGLFKHPVGWCEKKEEGLAIGNGLDQQYNAWLRESGKKQEAIPLQAGSPQAQGDRLESHRREDFGYTQRRDAQDGNVNFNVEITESEADLMHMSTNFNSEITAVEGPQKDVNIAADFLGGDLIPNNVKGKIHK</sequence>
<dbReference type="InterPro" id="IPR040256">
    <property type="entry name" value="At4g02000-like"/>
</dbReference>
<dbReference type="PANTHER" id="PTHR31286:SF62">
    <property type="entry name" value="ZINC FINGER, CCHC-TYPE-LIKE PROTEIN"/>
    <property type="match status" value="1"/>
</dbReference>
<dbReference type="Pfam" id="PF14392">
    <property type="entry name" value="zf-CCHC_4"/>
    <property type="match status" value="1"/>
</dbReference>
<dbReference type="PANTHER" id="PTHR31286">
    <property type="entry name" value="GLYCINE-RICH CELL WALL STRUCTURAL PROTEIN 1.8-LIKE"/>
    <property type="match status" value="1"/>
</dbReference>
<dbReference type="InterPro" id="IPR025836">
    <property type="entry name" value="Zn_knuckle_CX2CX4HX4C"/>
</dbReference>
<reference evidence="2" key="1">
    <citation type="submission" date="2023-05" db="EMBL/GenBank/DDBJ databases">
        <authorList>
            <person name="Huff M."/>
        </authorList>
    </citation>
    <scope>NUCLEOTIDE SEQUENCE</scope>
</reference>
<accession>A0AAD2DVT3</accession>
<evidence type="ECO:0000313" key="3">
    <source>
        <dbReference type="Proteomes" id="UP000834106"/>
    </source>
</evidence>
<dbReference type="AlphaFoldDB" id="A0AAD2DVT3"/>